<feature type="region of interest" description="Disordered" evidence="1">
    <location>
        <begin position="138"/>
        <end position="165"/>
    </location>
</feature>
<keyword evidence="3" id="KW-1185">Reference proteome</keyword>
<sequence length="165" mass="16913">MSRTEQTEFANGRPTRRRQLQVVTEGGLLLVGGAAGARAAGAAGARVTAHSECRLGGLLGCERGGNLFAGLYRCVGSLQGAESHQASRGVAGEGAIYFPAPSGAKPFCAPAEPFPLTPPSLSPPPGRLRHSSLMICSVPPPRTPPYGGEGGPTEQANGRGRLRSI</sequence>
<dbReference type="InterPro" id="IPR006311">
    <property type="entry name" value="TAT_signal"/>
</dbReference>
<reference evidence="2" key="1">
    <citation type="journal article" date="2023" name="Mol. Phylogenet. Evol.">
        <title>Genome-scale phylogeny and comparative genomics of the fungal order Sordariales.</title>
        <authorList>
            <person name="Hensen N."/>
            <person name="Bonometti L."/>
            <person name="Westerberg I."/>
            <person name="Brannstrom I.O."/>
            <person name="Guillou S."/>
            <person name="Cros-Aarteil S."/>
            <person name="Calhoun S."/>
            <person name="Haridas S."/>
            <person name="Kuo A."/>
            <person name="Mondo S."/>
            <person name="Pangilinan J."/>
            <person name="Riley R."/>
            <person name="LaButti K."/>
            <person name="Andreopoulos B."/>
            <person name="Lipzen A."/>
            <person name="Chen C."/>
            <person name="Yan M."/>
            <person name="Daum C."/>
            <person name="Ng V."/>
            <person name="Clum A."/>
            <person name="Steindorff A."/>
            <person name="Ohm R.A."/>
            <person name="Martin F."/>
            <person name="Silar P."/>
            <person name="Natvig D.O."/>
            <person name="Lalanne C."/>
            <person name="Gautier V."/>
            <person name="Ament-Velasquez S.L."/>
            <person name="Kruys A."/>
            <person name="Hutchinson M.I."/>
            <person name="Powell A.J."/>
            <person name="Barry K."/>
            <person name="Miller A.N."/>
            <person name="Grigoriev I.V."/>
            <person name="Debuchy R."/>
            <person name="Gladieux P."/>
            <person name="Hiltunen Thoren M."/>
            <person name="Johannesson H."/>
        </authorList>
    </citation>
    <scope>NUCLEOTIDE SEQUENCE</scope>
    <source>
        <strain evidence="2">CBS 955.72</strain>
    </source>
</reference>
<evidence type="ECO:0000313" key="3">
    <source>
        <dbReference type="Proteomes" id="UP001275084"/>
    </source>
</evidence>
<dbReference type="Proteomes" id="UP001275084">
    <property type="component" value="Unassembled WGS sequence"/>
</dbReference>
<name>A0AAJ0HK95_9PEZI</name>
<evidence type="ECO:0000313" key="2">
    <source>
        <dbReference type="EMBL" id="KAK3353914.1"/>
    </source>
</evidence>
<dbReference type="EMBL" id="JAUIQD010000004">
    <property type="protein sequence ID" value="KAK3353914.1"/>
    <property type="molecule type" value="Genomic_DNA"/>
</dbReference>
<dbReference type="AlphaFoldDB" id="A0AAJ0HK95"/>
<reference evidence="2" key="2">
    <citation type="submission" date="2023-06" db="EMBL/GenBank/DDBJ databases">
        <authorList>
            <consortium name="Lawrence Berkeley National Laboratory"/>
            <person name="Haridas S."/>
            <person name="Hensen N."/>
            <person name="Bonometti L."/>
            <person name="Westerberg I."/>
            <person name="Brannstrom I.O."/>
            <person name="Guillou S."/>
            <person name="Cros-Aarteil S."/>
            <person name="Calhoun S."/>
            <person name="Kuo A."/>
            <person name="Mondo S."/>
            <person name="Pangilinan J."/>
            <person name="Riley R."/>
            <person name="Labutti K."/>
            <person name="Andreopoulos B."/>
            <person name="Lipzen A."/>
            <person name="Chen C."/>
            <person name="Yanf M."/>
            <person name="Daum C."/>
            <person name="Ng V."/>
            <person name="Clum A."/>
            <person name="Steindorff A."/>
            <person name="Ohm R."/>
            <person name="Martin F."/>
            <person name="Silar P."/>
            <person name="Natvig D."/>
            <person name="Lalanne C."/>
            <person name="Gautier V."/>
            <person name="Ament-Velasquez S.L."/>
            <person name="Kruys A."/>
            <person name="Hutchinson M.I."/>
            <person name="Powell A.J."/>
            <person name="Barry K."/>
            <person name="Miller A.N."/>
            <person name="Grigoriev I.V."/>
            <person name="Debuchy R."/>
            <person name="Gladieux P."/>
            <person name="Thoren M.H."/>
            <person name="Johannesson H."/>
        </authorList>
    </citation>
    <scope>NUCLEOTIDE SEQUENCE</scope>
    <source>
        <strain evidence="2">CBS 955.72</strain>
    </source>
</reference>
<protein>
    <submittedName>
        <fullName evidence="2">Uncharacterized protein</fullName>
    </submittedName>
</protein>
<accession>A0AAJ0HK95</accession>
<proteinExistence type="predicted"/>
<comment type="caution">
    <text evidence="2">The sequence shown here is derived from an EMBL/GenBank/DDBJ whole genome shotgun (WGS) entry which is preliminary data.</text>
</comment>
<dbReference type="PROSITE" id="PS51318">
    <property type="entry name" value="TAT"/>
    <property type="match status" value="1"/>
</dbReference>
<gene>
    <name evidence="2" type="ORF">B0T25DRAFT_223009</name>
</gene>
<organism evidence="2 3">
    <name type="scientific">Lasiosphaeria hispida</name>
    <dbReference type="NCBI Taxonomy" id="260671"/>
    <lineage>
        <taxon>Eukaryota</taxon>
        <taxon>Fungi</taxon>
        <taxon>Dikarya</taxon>
        <taxon>Ascomycota</taxon>
        <taxon>Pezizomycotina</taxon>
        <taxon>Sordariomycetes</taxon>
        <taxon>Sordariomycetidae</taxon>
        <taxon>Sordariales</taxon>
        <taxon>Lasiosphaeriaceae</taxon>
        <taxon>Lasiosphaeria</taxon>
    </lineage>
</organism>
<evidence type="ECO:0000256" key="1">
    <source>
        <dbReference type="SAM" id="MobiDB-lite"/>
    </source>
</evidence>